<dbReference type="Proteomes" id="UP000799750">
    <property type="component" value="Unassembled WGS sequence"/>
</dbReference>
<accession>A0A6A6RB59</accession>
<dbReference type="AlphaFoldDB" id="A0A6A6RB59"/>
<evidence type="ECO:0008006" key="3">
    <source>
        <dbReference type="Google" id="ProtNLM"/>
    </source>
</evidence>
<protein>
    <recommendedName>
        <fullName evidence="3">F-box domain-containing protein</fullName>
    </recommendedName>
</protein>
<evidence type="ECO:0000313" key="1">
    <source>
        <dbReference type="EMBL" id="KAF2501949.1"/>
    </source>
</evidence>
<gene>
    <name evidence="1" type="ORF">BU16DRAFT_554009</name>
</gene>
<reference evidence="1" key="1">
    <citation type="journal article" date="2020" name="Stud. Mycol.">
        <title>101 Dothideomycetes genomes: a test case for predicting lifestyles and emergence of pathogens.</title>
        <authorList>
            <person name="Haridas S."/>
            <person name="Albert R."/>
            <person name="Binder M."/>
            <person name="Bloem J."/>
            <person name="Labutti K."/>
            <person name="Salamov A."/>
            <person name="Andreopoulos B."/>
            <person name="Baker S."/>
            <person name="Barry K."/>
            <person name="Bills G."/>
            <person name="Bluhm B."/>
            <person name="Cannon C."/>
            <person name="Castanera R."/>
            <person name="Culley D."/>
            <person name="Daum C."/>
            <person name="Ezra D."/>
            <person name="Gonzalez J."/>
            <person name="Henrissat B."/>
            <person name="Kuo A."/>
            <person name="Liang C."/>
            <person name="Lipzen A."/>
            <person name="Lutzoni F."/>
            <person name="Magnuson J."/>
            <person name="Mondo S."/>
            <person name="Nolan M."/>
            <person name="Ohm R."/>
            <person name="Pangilinan J."/>
            <person name="Park H.-J."/>
            <person name="Ramirez L."/>
            <person name="Alfaro M."/>
            <person name="Sun H."/>
            <person name="Tritt A."/>
            <person name="Yoshinaga Y."/>
            <person name="Zwiers L.-H."/>
            <person name="Turgeon B."/>
            <person name="Goodwin S."/>
            <person name="Spatafora J."/>
            <person name="Crous P."/>
            <person name="Grigoriev I."/>
        </authorList>
    </citation>
    <scope>NUCLEOTIDE SEQUENCE</scope>
    <source>
        <strain evidence="1">CBS 269.34</strain>
    </source>
</reference>
<name>A0A6A6RB59_9PEZI</name>
<organism evidence="1 2">
    <name type="scientific">Lophium mytilinum</name>
    <dbReference type="NCBI Taxonomy" id="390894"/>
    <lineage>
        <taxon>Eukaryota</taxon>
        <taxon>Fungi</taxon>
        <taxon>Dikarya</taxon>
        <taxon>Ascomycota</taxon>
        <taxon>Pezizomycotina</taxon>
        <taxon>Dothideomycetes</taxon>
        <taxon>Pleosporomycetidae</taxon>
        <taxon>Mytilinidiales</taxon>
        <taxon>Mytilinidiaceae</taxon>
        <taxon>Lophium</taxon>
    </lineage>
</organism>
<keyword evidence="2" id="KW-1185">Reference proteome</keyword>
<dbReference type="EMBL" id="MU004181">
    <property type="protein sequence ID" value="KAF2501949.1"/>
    <property type="molecule type" value="Genomic_DNA"/>
</dbReference>
<proteinExistence type="predicted"/>
<sequence>MSVMRCNTSIVVVRKGLEVYAEVGLIEILQPRFIKGWIDASHIVNLVTRKARLTCYNVSDTPLHNITSYPSMPLSIPQATTMEFNMAPDWRTRPALPMRPAPPPDYYWPPKSEEEVAAADMALQSPNQVLPFTLPPRPRFEPFTNGTFSSQGQIILYRQHLTSIHAYVRRPWILECPGELIDLIAKFLPRNDFLSFRGLCKSIHEKSLHHLRNTHLIEKRVVLASSSRAGLNSLIDLLYHPQFASLVRKVTIHIEDSSFIWANNLSAVGKYGNGNLDRWMQHFNHPRLEPEQRFVDLVLLLRCLQKLPGLETINITDIRSGWVHDGIENAKKHSEFLISATTRQIEADGGIYACPLLLGTDGVRYSVANFCKKCNRLIEVPQCFHFHAIVDALLTLSRTQIDVCTNLGQYDIPRSFVNVLVKDLKKGTLRVPYQPCLPALREISFGAYQMGITETSKTHYPEFSSRVLKITIHIADGPYLWADAIEPSRAGCGDPGLTQAGGLWTQHCKYLWLSKGQRAVDLGILLACLHKLPALEETEFADIPYGWTAESYEETVHSMKHLEMAHPKDAPINPDPTVLWLNAQYCSKCKRPPFDPSGARGDDKCVHDKAFLESLVKIARNEADIYWSVGYYSLP</sequence>
<dbReference type="OrthoDB" id="10604020at2759"/>
<evidence type="ECO:0000313" key="2">
    <source>
        <dbReference type="Proteomes" id="UP000799750"/>
    </source>
</evidence>